<accession>A0ABY8LNT8</accession>
<protein>
    <submittedName>
        <fullName evidence="2">Nucleotide-binding protein</fullName>
    </submittedName>
</protein>
<feature type="domain" description="CD-NTase-associated protein 12/Pycsar effector protein TIR" evidence="1">
    <location>
        <begin position="6"/>
        <end position="125"/>
    </location>
</feature>
<keyword evidence="3" id="KW-1185">Reference proteome</keyword>
<dbReference type="RefSeq" id="WP_280105709.1">
    <property type="nucleotide sequence ID" value="NZ_CP122961.1"/>
</dbReference>
<dbReference type="InterPro" id="IPR019302">
    <property type="entry name" value="CAP12/PCTIR_TIR_dom"/>
</dbReference>
<dbReference type="EMBL" id="CP122961">
    <property type="protein sequence ID" value="WGI26068.1"/>
    <property type="molecule type" value="Genomic_DNA"/>
</dbReference>
<reference evidence="2" key="1">
    <citation type="submission" date="2023-04" db="EMBL/GenBank/DDBJ databases">
        <title>Complete genome sequence of Halomonas alkaliantarctica MSP3 isolated from marine sediment, Jeju Island.</title>
        <authorList>
            <person name="Park S.-J."/>
        </authorList>
    </citation>
    <scope>NUCLEOTIDE SEQUENCE</scope>
    <source>
        <strain evidence="2">MSP3</strain>
    </source>
</reference>
<organism evidence="2 3">
    <name type="scientific">Halomonas alkaliantarctica</name>
    <dbReference type="NCBI Taxonomy" id="232346"/>
    <lineage>
        <taxon>Bacteria</taxon>
        <taxon>Pseudomonadati</taxon>
        <taxon>Pseudomonadota</taxon>
        <taxon>Gammaproteobacteria</taxon>
        <taxon>Oceanospirillales</taxon>
        <taxon>Halomonadaceae</taxon>
        <taxon>Halomonas</taxon>
    </lineage>
</organism>
<sequence>MSRKPRIFIGSSSESLDVADAVNLNLDHKAEVTIWRNGTFDLSSNTIDALANKAKTVDFSLFIFSPDDIAIIRNQQKAIVRDNVLFELGLFIGSLGKERCFILKPRGVDLHFPTDLLGVTPADYEPNRSDGDLASSVNHACVLMKQQMEKLHTVESASTGMPPPKISIDAANLKDFDYLVLAQLLSTATSDPEGHMLYQLKNNLKEQSHIVDLAVIRLERVGYIEKRNDSDMNGNEFYTYKITPQGIELLLENEELAFPSPKTPQAPLKKAWDSFDDDIPF</sequence>
<evidence type="ECO:0000313" key="2">
    <source>
        <dbReference type="EMBL" id="WGI26068.1"/>
    </source>
</evidence>
<proteinExistence type="predicted"/>
<evidence type="ECO:0000259" key="1">
    <source>
        <dbReference type="Pfam" id="PF10137"/>
    </source>
</evidence>
<gene>
    <name evidence="2" type="ORF">QEN58_03145</name>
</gene>
<evidence type="ECO:0000313" key="3">
    <source>
        <dbReference type="Proteomes" id="UP001179830"/>
    </source>
</evidence>
<name>A0ABY8LNT8_9GAMM</name>
<dbReference type="Pfam" id="PF10137">
    <property type="entry name" value="CAP12-PCTIR_TIR"/>
    <property type="match status" value="1"/>
</dbReference>
<dbReference type="Proteomes" id="UP001179830">
    <property type="component" value="Chromosome"/>
</dbReference>